<proteinExistence type="predicted"/>
<evidence type="ECO:0000313" key="1">
    <source>
        <dbReference type="EMBL" id="SPC89207.1"/>
    </source>
</evidence>
<organism evidence="1">
    <name type="scientific">Fagus sylvatica</name>
    <name type="common">Beechnut</name>
    <dbReference type="NCBI Taxonomy" id="28930"/>
    <lineage>
        <taxon>Eukaryota</taxon>
        <taxon>Viridiplantae</taxon>
        <taxon>Streptophyta</taxon>
        <taxon>Embryophyta</taxon>
        <taxon>Tracheophyta</taxon>
        <taxon>Spermatophyta</taxon>
        <taxon>Magnoliopsida</taxon>
        <taxon>eudicotyledons</taxon>
        <taxon>Gunneridae</taxon>
        <taxon>Pentapetalae</taxon>
        <taxon>rosids</taxon>
        <taxon>fabids</taxon>
        <taxon>Fagales</taxon>
        <taxon>Fagaceae</taxon>
        <taxon>Fagus</taxon>
    </lineage>
</organism>
<gene>
    <name evidence="1" type="ORF">FSB_LOCUS17089</name>
</gene>
<name>A0A2N9FE84_FAGSY</name>
<reference evidence="1" key="1">
    <citation type="submission" date="2018-02" db="EMBL/GenBank/DDBJ databases">
        <authorList>
            <person name="Cohen D.B."/>
            <person name="Kent A.D."/>
        </authorList>
    </citation>
    <scope>NUCLEOTIDE SEQUENCE</scope>
</reference>
<dbReference type="AlphaFoldDB" id="A0A2N9FE84"/>
<sequence length="77" mass="8855">MVVRRRFRSISMMGFGGSSPGGDASSFSFNFNDGFRKMLGRLPVVMRLQLVRVDGVRRRFRSISMMGFGKCWVVSRW</sequence>
<dbReference type="EMBL" id="OIVN01001050">
    <property type="protein sequence ID" value="SPC89207.1"/>
    <property type="molecule type" value="Genomic_DNA"/>
</dbReference>
<protein>
    <submittedName>
        <fullName evidence="1">Uncharacterized protein</fullName>
    </submittedName>
</protein>
<accession>A0A2N9FE84</accession>